<comment type="caution">
    <text evidence="6">The sequence shown here is derived from an EMBL/GenBank/DDBJ whole genome shotgun (WGS) entry which is preliminary data.</text>
</comment>
<keyword evidence="4 6" id="KW-0067">ATP-binding</keyword>
<dbReference type="GO" id="GO:0015833">
    <property type="term" value="P:peptide transport"/>
    <property type="evidence" value="ECO:0007669"/>
    <property type="project" value="InterPro"/>
</dbReference>
<dbReference type="AlphaFoldDB" id="A0A4Z0W8X5"/>
<dbReference type="PROSITE" id="PS00211">
    <property type="entry name" value="ABC_TRANSPORTER_1"/>
    <property type="match status" value="2"/>
</dbReference>
<feature type="domain" description="ABC transporter" evidence="5">
    <location>
        <begin position="6"/>
        <end position="257"/>
    </location>
</feature>
<keyword evidence="2" id="KW-0813">Transport</keyword>
<dbReference type="SUPFAM" id="SSF52540">
    <property type="entry name" value="P-loop containing nucleoside triphosphate hydrolases"/>
    <property type="match status" value="2"/>
</dbReference>
<evidence type="ECO:0000256" key="1">
    <source>
        <dbReference type="ARBA" id="ARBA00005417"/>
    </source>
</evidence>
<evidence type="ECO:0000313" key="7">
    <source>
        <dbReference type="Proteomes" id="UP000297475"/>
    </source>
</evidence>
<dbReference type="Pfam" id="PF08352">
    <property type="entry name" value="oligo_HPY"/>
    <property type="match status" value="2"/>
</dbReference>
<dbReference type="Proteomes" id="UP000297475">
    <property type="component" value="Unassembled WGS sequence"/>
</dbReference>
<dbReference type="InterPro" id="IPR027417">
    <property type="entry name" value="P-loop_NTPase"/>
</dbReference>
<reference evidence="6 7" key="1">
    <citation type="submission" date="2019-04" db="EMBL/GenBank/DDBJ databases">
        <title>Natronospirillum operosus gen. nov., sp. nov., a haloalkaliphilic satellite isolated from decaying biomass of laboratory culture of cyanobacterium Geitlerinema sp. and proposal of Natronospirillaceae fam. nov. and Saccharospirillaceae fam. nov.</title>
        <authorList>
            <person name="Kevbrin V."/>
            <person name="Boltyanskaya Y."/>
            <person name="Koziaeva V."/>
            <person name="Grouzdev D.S."/>
            <person name="Park M."/>
            <person name="Cho J."/>
        </authorList>
    </citation>
    <scope>NUCLEOTIDE SEQUENCE [LARGE SCALE GENOMIC DNA]</scope>
    <source>
        <strain evidence="6 7">G-116</strain>
    </source>
</reference>
<dbReference type="PROSITE" id="PS50893">
    <property type="entry name" value="ABC_TRANSPORTER_2"/>
    <property type="match status" value="2"/>
</dbReference>
<dbReference type="GO" id="GO:0055085">
    <property type="term" value="P:transmembrane transport"/>
    <property type="evidence" value="ECO:0007669"/>
    <property type="project" value="UniProtKB-ARBA"/>
</dbReference>
<dbReference type="EMBL" id="SRMF01000008">
    <property type="protein sequence ID" value="TGG91558.1"/>
    <property type="molecule type" value="Genomic_DNA"/>
</dbReference>
<feature type="domain" description="ABC transporter" evidence="5">
    <location>
        <begin position="276"/>
        <end position="538"/>
    </location>
</feature>
<dbReference type="FunFam" id="3.40.50.300:FF:000016">
    <property type="entry name" value="Oligopeptide ABC transporter ATP-binding component"/>
    <property type="match status" value="2"/>
</dbReference>
<dbReference type="NCBIfam" id="NF007739">
    <property type="entry name" value="PRK10419.1"/>
    <property type="match status" value="2"/>
</dbReference>
<dbReference type="Gene3D" id="3.40.50.300">
    <property type="entry name" value="P-loop containing nucleotide triphosphate hydrolases"/>
    <property type="match status" value="2"/>
</dbReference>
<accession>A0A4Z0W8X5</accession>
<evidence type="ECO:0000256" key="3">
    <source>
        <dbReference type="ARBA" id="ARBA00022741"/>
    </source>
</evidence>
<dbReference type="OrthoDB" id="9802264at2"/>
<evidence type="ECO:0000256" key="4">
    <source>
        <dbReference type="ARBA" id="ARBA00022840"/>
    </source>
</evidence>
<dbReference type="PANTHER" id="PTHR43776:SF7">
    <property type="entry name" value="D,D-DIPEPTIDE TRANSPORT ATP-BINDING PROTEIN DDPF-RELATED"/>
    <property type="match status" value="1"/>
</dbReference>
<dbReference type="InterPro" id="IPR050319">
    <property type="entry name" value="ABC_transp_ATP-bind"/>
</dbReference>
<dbReference type="GO" id="GO:0005524">
    <property type="term" value="F:ATP binding"/>
    <property type="evidence" value="ECO:0007669"/>
    <property type="project" value="UniProtKB-KW"/>
</dbReference>
<evidence type="ECO:0000313" key="6">
    <source>
        <dbReference type="EMBL" id="TGG91558.1"/>
    </source>
</evidence>
<dbReference type="InterPro" id="IPR003439">
    <property type="entry name" value="ABC_transporter-like_ATP-bd"/>
</dbReference>
<dbReference type="InterPro" id="IPR017871">
    <property type="entry name" value="ABC_transporter-like_CS"/>
</dbReference>
<evidence type="ECO:0000259" key="5">
    <source>
        <dbReference type="PROSITE" id="PS50893"/>
    </source>
</evidence>
<dbReference type="RefSeq" id="WP_135484342.1">
    <property type="nucleotide sequence ID" value="NZ_SRMF01000008.1"/>
</dbReference>
<dbReference type="Pfam" id="PF00005">
    <property type="entry name" value="ABC_tran"/>
    <property type="match status" value="2"/>
</dbReference>
<organism evidence="6 7">
    <name type="scientific">Natronospirillum operosum</name>
    <dbReference type="NCBI Taxonomy" id="2759953"/>
    <lineage>
        <taxon>Bacteria</taxon>
        <taxon>Pseudomonadati</taxon>
        <taxon>Pseudomonadota</taxon>
        <taxon>Gammaproteobacteria</taxon>
        <taxon>Oceanospirillales</taxon>
        <taxon>Natronospirillaceae</taxon>
        <taxon>Natronospirillum</taxon>
    </lineage>
</organism>
<dbReference type="InterPro" id="IPR003593">
    <property type="entry name" value="AAA+_ATPase"/>
</dbReference>
<dbReference type="CDD" id="cd03257">
    <property type="entry name" value="ABC_NikE_OppD_transporters"/>
    <property type="match status" value="2"/>
</dbReference>
<proteinExistence type="inferred from homology"/>
<comment type="similarity">
    <text evidence="1">Belongs to the ABC transporter superfamily.</text>
</comment>
<name>A0A4Z0W8X5_9GAMM</name>
<dbReference type="NCBIfam" id="NF008453">
    <property type="entry name" value="PRK11308.1"/>
    <property type="match status" value="2"/>
</dbReference>
<dbReference type="InterPro" id="IPR013563">
    <property type="entry name" value="Oligopep_ABC_C"/>
</dbReference>
<sequence>MSQDLIRIENLSVGFEDDGQVNQVVNEVSLSIPQGEIMALVGESGSGKSVTAQSILRLLPEPPVVYPTGSIWYRDQDLLRGPDSELRFIRGHRISMIFQEPMTSLNPLHTIEKQLGEAILLHDGTGRKKARPRILEWLNRVGLRNPEKRLSAFPHELSGGERQRVMIAMALINEPDLLIADEPTTALDVTIQAQVLDLIQQLQRELGMSVLFITHDLGIVRRMAERVAIMQQGRIVETGLTKDIFANPQQDYTRMLLASAPTGRPEPVPAAAPELLRADNLRVWFPIKKGLLKRVVDHVKAVDGIDLTLRQGETLGIVGESGSGKTTLGRALLRLIQSEGEIVYLGRGGDLLTGQPGQAVRLNVLSHRGMRPLRRFMQIIFQDPFGSLSPRMSVQQIVAEGLRVHERLSAEETEQQVIEALQAVHLDPETRHRYPHEFSGGQRQRIAIARALILNPGLLVLDEPTSALDRTVQKDIIELLRRLQKEKGLTYLFVSHDLAVVRALSHRIMIMQDGKVVETGDTETVFNEPREDYTRKLIAAIPTL</sequence>
<dbReference type="SMART" id="SM00382">
    <property type="entry name" value="AAA"/>
    <property type="match status" value="2"/>
</dbReference>
<keyword evidence="3" id="KW-0547">Nucleotide-binding</keyword>
<evidence type="ECO:0000256" key="2">
    <source>
        <dbReference type="ARBA" id="ARBA00022448"/>
    </source>
</evidence>
<keyword evidence="7" id="KW-1185">Reference proteome</keyword>
<dbReference type="PANTHER" id="PTHR43776">
    <property type="entry name" value="TRANSPORT ATP-BINDING PROTEIN"/>
    <property type="match status" value="1"/>
</dbReference>
<dbReference type="GO" id="GO:0016887">
    <property type="term" value="F:ATP hydrolysis activity"/>
    <property type="evidence" value="ECO:0007669"/>
    <property type="project" value="InterPro"/>
</dbReference>
<gene>
    <name evidence="6" type="ORF">E4656_16140</name>
</gene>
<protein>
    <submittedName>
        <fullName evidence="6">ABC transporter ATP-binding protein</fullName>
    </submittedName>
</protein>